<feature type="compositionally biased region" description="Polar residues" evidence="1">
    <location>
        <begin position="52"/>
        <end position="62"/>
    </location>
</feature>
<evidence type="ECO:0000313" key="3">
    <source>
        <dbReference type="Proteomes" id="UP001367676"/>
    </source>
</evidence>
<proteinExistence type="predicted"/>
<feature type="region of interest" description="Disordered" evidence="1">
    <location>
        <begin position="52"/>
        <end position="109"/>
    </location>
</feature>
<feature type="compositionally biased region" description="Basic and acidic residues" evidence="1">
    <location>
        <begin position="334"/>
        <end position="354"/>
    </location>
</feature>
<organism evidence="2 3">
    <name type="scientific">Parthenolecanium corni</name>
    <dbReference type="NCBI Taxonomy" id="536013"/>
    <lineage>
        <taxon>Eukaryota</taxon>
        <taxon>Metazoa</taxon>
        <taxon>Ecdysozoa</taxon>
        <taxon>Arthropoda</taxon>
        <taxon>Hexapoda</taxon>
        <taxon>Insecta</taxon>
        <taxon>Pterygota</taxon>
        <taxon>Neoptera</taxon>
        <taxon>Paraneoptera</taxon>
        <taxon>Hemiptera</taxon>
        <taxon>Sternorrhyncha</taxon>
        <taxon>Coccoidea</taxon>
        <taxon>Coccidae</taxon>
        <taxon>Parthenolecanium</taxon>
    </lineage>
</organism>
<name>A0AAN9TRL2_9HEMI</name>
<feature type="region of interest" description="Disordered" evidence="1">
    <location>
        <begin position="330"/>
        <end position="391"/>
    </location>
</feature>
<gene>
    <name evidence="2" type="ORF">V9T40_004188</name>
</gene>
<dbReference type="AlphaFoldDB" id="A0AAN9TRL2"/>
<evidence type="ECO:0000313" key="2">
    <source>
        <dbReference type="EMBL" id="KAK7603915.1"/>
    </source>
</evidence>
<dbReference type="EMBL" id="JBBCAQ010000004">
    <property type="protein sequence ID" value="KAK7603915.1"/>
    <property type="molecule type" value="Genomic_DNA"/>
</dbReference>
<accession>A0AAN9TRL2</accession>
<reference evidence="2 3" key="1">
    <citation type="submission" date="2024-03" db="EMBL/GenBank/DDBJ databases">
        <title>Adaptation during the transition from Ophiocordyceps entomopathogen to insect associate is accompanied by gene loss and intensified selection.</title>
        <authorList>
            <person name="Ward C.M."/>
            <person name="Onetto C.A."/>
            <person name="Borneman A.R."/>
        </authorList>
    </citation>
    <scope>NUCLEOTIDE SEQUENCE [LARGE SCALE GENOMIC DNA]</scope>
    <source>
        <strain evidence="2">AWRI1</strain>
        <tissue evidence="2">Single Adult Female</tissue>
    </source>
</reference>
<feature type="compositionally biased region" description="Polar residues" evidence="1">
    <location>
        <begin position="69"/>
        <end position="90"/>
    </location>
</feature>
<sequence length="429" mass="49396">MSNSSISIEIPVTQQADHRYHKSSSFFFSSRPFNNSRKYIFRRTQIQQLHLRSKPSTQNKTVSRAPMSTVASDSVVMSNPSSDPSTVTDKTTPLPSTAPPPPPPPHKHEYERALSQGRVSDTDIELLKNMILESRGLRKSSQPRRRRCLNAANPPRIRPKTNETSRIRMEWRAYRLHQRCGTMLKSPALDAELIEALAAADEEEALSTKPPKKLGQAMLCKAKLLTPEQIDDQLERHELKRLREQALTAKAEGPIRENNCSTYRYKLARGEPIISSQFRDTFNDFWRPPFVNAARRLNLRYATGARHQRLAIDKSSQIWLWPTDEDDGIPLHRLPKEVPAEQKSDRRGAREKSRPPLRKHARADRIKQRKTQEGKGRSKRIPWNYGAPKSPLLVSTRDNLFQDELIKEMEDRERESANRDDEYVSVFLV</sequence>
<keyword evidence="3" id="KW-1185">Reference proteome</keyword>
<protein>
    <submittedName>
        <fullName evidence="2">Uncharacterized protein</fullName>
    </submittedName>
</protein>
<dbReference type="Proteomes" id="UP001367676">
    <property type="component" value="Unassembled WGS sequence"/>
</dbReference>
<comment type="caution">
    <text evidence="2">The sequence shown here is derived from an EMBL/GenBank/DDBJ whole genome shotgun (WGS) entry which is preliminary data.</text>
</comment>
<feature type="compositionally biased region" description="Basic and acidic residues" evidence="1">
    <location>
        <begin position="363"/>
        <end position="376"/>
    </location>
</feature>
<evidence type="ECO:0000256" key="1">
    <source>
        <dbReference type="SAM" id="MobiDB-lite"/>
    </source>
</evidence>